<keyword evidence="1" id="KW-0472">Membrane</keyword>
<feature type="transmembrane region" description="Helical" evidence="1">
    <location>
        <begin position="20"/>
        <end position="43"/>
    </location>
</feature>
<dbReference type="EMBL" id="JAFBFH010000016">
    <property type="protein sequence ID" value="MBM7715609.1"/>
    <property type="molecule type" value="Genomic_DNA"/>
</dbReference>
<protein>
    <submittedName>
        <fullName evidence="2">Uncharacterized protein</fullName>
    </submittedName>
</protein>
<keyword evidence="3" id="KW-1185">Reference proteome</keyword>
<evidence type="ECO:0000256" key="1">
    <source>
        <dbReference type="SAM" id="Phobius"/>
    </source>
</evidence>
<evidence type="ECO:0000313" key="3">
    <source>
        <dbReference type="Proteomes" id="UP000823485"/>
    </source>
</evidence>
<organism evidence="2 3">
    <name type="scientific">Siminovitchia thermophila</name>
    <dbReference type="NCBI Taxonomy" id="1245522"/>
    <lineage>
        <taxon>Bacteria</taxon>
        <taxon>Bacillati</taxon>
        <taxon>Bacillota</taxon>
        <taxon>Bacilli</taxon>
        <taxon>Bacillales</taxon>
        <taxon>Bacillaceae</taxon>
        <taxon>Siminovitchia</taxon>
    </lineage>
</organism>
<dbReference type="Proteomes" id="UP000823485">
    <property type="component" value="Unassembled WGS sequence"/>
</dbReference>
<reference evidence="2 3" key="1">
    <citation type="submission" date="2021-01" db="EMBL/GenBank/DDBJ databases">
        <title>Genomic Encyclopedia of Type Strains, Phase IV (KMG-IV): sequencing the most valuable type-strain genomes for metagenomic binning, comparative biology and taxonomic classification.</title>
        <authorList>
            <person name="Goeker M."/>
        </authorList>
    </citation>
    <scope>NUCLEOTIDE SEQUENCE [LARGE SCALE GENOMIC DNA]</scope>
    <source>
        <strain evidence="2 3">DSM 105453</strain>
    </source>
</reference>
<keyword evidence="1" id="KW-1133">Transmembrane helix</keyword>
<comment type="caution">
    <text evidence="2">The sequence shown here is derived from an EMBL/GenBank/DDBJ whole genome shotgun (WGS) entry which is preliminary data.</text>
</comment>
<accession>A0ABS2R8U8</accession>
<keyword evidence="1" id="KW-0812">Transmembrane</keyword>
<sequence>MPKFLLDPNQSGVYWQLTPVTILVLPRLLEIGLTGSLYCHGGAKRFVSMRMGK</sequence>
<name>A0ABS2R8U8_9BACI</name>
<proteinExistence type="predicted"/>
<gene>
    <name evidence="2" type="ORF">JOC94_002598</name>
</gene>
<dbReference type="RefSeq" id="WP_205179429.1">
    <property type="nucleotide sequence ID" value="NZ_JAFBFH010000016.1"/>
</dbReference>
<evidence type="ECO:0000313" key="2">
    <source>
        <dbReference type="EMBL" id="MBM7715609.1"/>
    </source>
</evidence>